<dbReference type="RefSeq" id="WP_090506236.1">
    <property type="nucleotide sequence ID" value="NZ_FNWL01000001.1"/>
</dbReference>
<feature type="transmembrane region" description="Helical" evidence="1">
    <location>
        <begin position="12"/>
        <end position="33"/>
    </location>
</feature>
<dbReference type="AlphaFoldDB" id="A0A1H6FTC0"/>
<dbReference type="EMBL" id="FNWL01000001">
    <property type="protein sequence ID" value="SEH13398.1"/>
    <property type="molecule type" value="Genomic_DNA"/>
</dbReference>
<keyword evidence="3" id="KW-1185">Reference proteome</keyword>
<sequence>MSADDSLARTLLFVIVAVVLVTILLPLVVMIFLMPLTGFGHMGTWNGTTGTGWSWLLPWVVLIGLVLGIGYVLSRTLRASSANRPDPALEELRRAYARGDLSTEEFDERRERLEQSRDRR</sequence>
<accession>A0A1H6FTC0</accession>
<dbReference type="Proteomes" id="UP000199112">
    <property type="component" value="Unassembled WGS sequence"/>
</dbReference>
<feature type="transmembrane region" description="Helical" evidence="1">
    <location>
        <begin position="53"/>
        <end position="74"/>
    </location>
</feature>
<proteinExistence type="predicted"/>
<reference evidence="3" key="1">
    <citation type="submission" date="2016-10" db="EMBL/GenBank/DDBJ databases">
        <authorList>
            <person name="Varghese N."/>
            <person name="Submissions S."/>
        </authorList>
    </citation>
    <scope>NUCLEOTIDE SEQUENCE [LARGE SCALE GENOMIC DNA]</scope>
    <source>
        <strain evidence="3">CGMCC 1.8981</strain>
    </source>
</reference>
<gene>
    <name evidence="2" type="ORF">SAMN04487967_1347</name>
</gene>
<keyword evidence="1" id="KW-1133">Transmembrane helix</keyword>
<keyword evidence="1" id="KW-0472">Membrane</keyword>
<evidence type="ECO:0000313" key="2">
    <source>
        <dbReference type="EMBL" id="SEH13398.1"/>
    </source>
</evidence>
<evidence type="ECO:0000313" key="3">
    <source>
        <dbReference type="Proteomes" id="UP000199112"/>
    </source>
</evidence>
<organism evidence="2 3">
    <name type="scientific">Natronorubrum sediminis</name>
    <dbReference type="NCBI Taxonomy" id="640943"/>
    <lineage>
        <taxon>Archaea</taxon>
        <taxon>Methanobacteriati</taxon>
        <taxon>Methanobacteriota</taxon>
        <taxon>Stenosarchaea group</taxon>
        <taxon>Halobacteria</taxon>
        <taxon>Halobacteriales</taxon>
        <taxon>Natrialbaceae</taxon>
        <taxon>Natronorubrum</taxon>
    </lineage>
</organism>
<dbReference type="OrthoDB" id="164075at2157"/>
<protein>
    <submittedName>
        <fullName evidence="2">Putative membrane protein</fullName>
    </submittedName>
</protein>
<evidence type="ECO:0000256" key="1">
    <source>
        <dbReference type="SAM" id="Phobius"/>
    </source>
</evidence>
<name>A0A1H6FTC0_9EURY</name>
<keyword evidence="1" id="KW-0812">Transmembrane</keyword>